<evidence type="ECO:0000256" key="11">
    <source>
        <dbReference type="SAM" id="MobiDB-lite"/>
    </source>
</evidence>
<sequence>MHTIQQQYWAVREYLSPVLKESKFKEHGRITPGASPITPSIRRPTSVRLPEPPPTEEFVAAGDFLAYKFPVWTWEKGDSSKARDYLPADKQYLLTRGVPCLRRASTLAYTDADEDAERLLSFADPKDGGGGAGGKEEEWVETHAGRSGAGDAGGHVGTIDDIPDVDDEHGDVAGAMGGLSLGGSGAPAEIPDMDEIPDMEEDLEDEDEATAAPKTAAAAEGNVITADEVEVAKGNLLQVRTYDVMITYDKYYQTPRIWLLGYDEKNRTLLTPSQIFQDVSADHAFKTVTIEPFPHSPSLQAASVHPCKHASVMKKVIERMNQGIEEQQAARRGGSGKDSKPKKWLFRRASGNGKDDKAAAGEEEVEGMRVDLYLVVFLKFIASIVPTIEVDSTASF</sequence>
<evidence type="ECO:0000256" key="8">
    <source>
        <dbReference type="ARBA" id="ARBA00023006"/>
    </source>
</evidence>
<keyword evidence="6" id="KW-0833">Ubl conjugation pathway</keyword>
<dbReference type="AlphaFoldDB" id="A0A5K1JSW6"/>
<dbReference type="GO" id="GO:0000045">
    <property type="term" value="P:autophagosome assembly"/>
    <property type="evidence" value="ECO:0007669"/>
    <property type="project" value="TreeGrafter"/>
</dbReference>
<evidence type="ECO:0000256" key="4">
    <source>
        <dbReference type="ARBA" id="ARBA00022448"/>
    </source>
</evidence>
<evidence type="ECO:0000256" key="2">
    <source>
        <dbReference type="ARBA" id="ARBA00007683"/>
    </source>
</evidence>
<dbReference type="InterPro" id="IPR007135">
    <property type="entry name" value="Atg3/Atg10"/>
</dbReference>
<comment type="similarity">
    <text evidence="2">Belongs to the ATG3 family.</text>
</comment>
<name>A0A5K1JSW6_9APHY</name>
<feature type="region of interest" description="Disordered" evidence="11">
    <location>
        <begin position="29"/>
        <end position="51"/>
    </location>
</feature>
<evidence type="ECO:0000256" key="5">
    <source>
        <dbReference type="ARBA" id="ARBA00022490"/>
    </source>
</evidence>
<dbReference type="GO" id="GO:0000407">
    <property type="term" value="C:phagophore assembly site"/>
    <property type="evidence" value="ECO:0007669"/>
    <property type="project" value="TreeGrafter"/>
</dbReference>
<dbReference type="GO" id="GO:0061723">
    <property type="term" value="P:glycophagy"/>
    <property type="evidence" value="ECO:0007669"/>
    <property type="project" value="TreeGrafter"/>
</dbReference>
<dbReference type="PANTHER" id="PTHR12866">
    <property type="entry name" value="UBIQUITIN-LIKE-CONJUGATING ENZYME ATG3"/>
    <property type="match status" value="1"/>
</dbReference>
<dbReference type="GO" id="GO:0044804">
    <property type="term" value="P:nucleophagy"/>
    <property type="evidence" value="ECO:0007669"/>
    <property type="project" value="TreeGrafter"/>
</dbReference>
<evidence type="ECO:0000256" key="9">
    <source>
        <dbReference type="ARBA" id="ARBA00032144"/>
    </source>
</evidence>
<accession>A0A5K1JSW6</accession>
<gene>
    <name evidence="12" type="primary">Q51LD2</name>
</gene>
<comment type="subcellular location">
    <subcellularLocation>
        <location evidence="1">Cytoplasm</location>
    </subcellularLocation>
</comment>
<dbReference type="GO" id="GO:0005829">
    <property type="term" value="C:cytosol"/>
    <property type="evidence" value="ECO:0007669"/>
    <property type="project" value="TreeGrafter"/>
</dbReference>
<keyword evidence="7" id="KW-0653">Protein transport</keyword>
<evidence type="ECO:0000256" key="6">
    <source>
        <dbReference type="ARBA" id="ARBA00022786"/>
    </source>
</evidence>
<evidence type="ECO:0000256" key="7">
    <source>
        <dbReference type="ARBA" id="ARBA00022927"/>
    </source>
</evidence>
<evidence type="ECO:0000256" key="1">
    <source>
        <dbReference type="ARBA" id="ARBA00004496"/>
    </source>
</evidence>
<dbReference type="GO" id="GO:0015031">
    <property type="term" value="P:protein transport"/>
    <property type="evidence" value="ECO:0007669"/>
    <property type="project" value="UniProtKB-KW"/>
</dbReference>
<keyword evidence="5" id="KW-0963">Cytoplasm</keyword>
<keyword evidence="4" id="KW-0813">Transport</keyword>
<feature type="region of interest" description="Disordered" evidence="11">
    <location>
        <begin position="326"/>
        <end position="362"/>
    </location>
</feature>
<evidence type="ECO:0000313" key="12">
    <source>
        <dbReference type="EMBL" id="VWO94990.1"/>
    </source>
</evidence>
<dbReference type="Pfam" id="PF03987">
    <property type="entry name" value="Autophagy_act_C"/>
    <property type="match status" value="1"/>
</dbReference>
<protein>
    <recommendedName>
        <fullName evidence="3">Autophagy-related protein 3</fullName>
    </recommendedName>
    <alternativeName>
        <fullName evidence="9 10">Autophagy-related E2-like conjugation enzyme ATG3</fullName>
    </alternativeName>
</protein>
<keyword evidence="8" id="KW-0072">Autophagy</keyword>
<reference evidence="12" key="1">
    <citation type="submission" date="2019-10" db="EMBL/GenBank/DDBJ databases">
        <authorList>
            <person name="Nor Muhammad N."/>
        </authorList>
    </citation>
    <scope>NUCLEOTIDE SEQUENCE</scope>
</reference>
<dbReference type="GO" id="GO:0000422">
    <property type="term" value="P:autophagy of mitochondrion"/>
    <property type="evidence" value="ECO:0007669"/>
    <property type="project" value="TreeGrafter"/>
</dbReference>
<dbReference type="GO" id="GO:0019776">
    <property type="term" value="F:Atg8-family ligase activity"/>
    <property type="evidence" value="ECO:0007669"/>
    <property type="project" value="TreeGrafter"/>
</dbReference>
<organism evidence="12">
    <name type="scientific">Ganoderma boninense</name>
    <dbReference type="NCBI Taxonomy" id="34458"/>
    <lineage>
        <taxon>Eukaryota</taxon>
        <taxon>Fungi</taxon>
        <taxon>Dikarya</taxon>
        <taxon>Basidiomycota</taxon>
        <taxon>Agaricomycotina</taxon>
        <taxon>Agaricomycetes</taxon>
        <taxon>Polyporales</taxon>
        <taxon>Polyporaceae</taxon>
        <taxon>Ganoderma</taxon>
    </lineage>
</organism>
<evidence type="ECO:0000256" key="10">
    <source>
        <dbReference type="ARBA" id="ARBA00033139"/>
    </source>
</evidence>
<dbReference type="EMBL" id="LR724402">
    <property type="protein sequence ID" value="VWO94990.1"/>
    <property type="molecule type" value="Genomic_DNA"/>
</dbReference>
<proteinExistence type="inferred from homology"/>
<dbReference type="PANTHER" id="PTHR12866:SF2">
    <property type="entry name" value="UBIQUITIN-LIKE-CONJUGATING ENZYME ATG3"/>
    <property type="match status" value="1"/>
</dbReference>
<evidence type="ECO:0000256" key="3">
    <source>
        <dbReference type="ARBA" id="ARBA00018067"/>
    </source>
</evidence>